<sequence length="994" mass="107012">VLLASFLLIQPFSALILVNTVNAETCADECAYIGQRQESGDSYRICGNYDSDCCYEWSQWYTNTPTCNPTCADECAYIGQKKCSDSTHTQTCGNYDSDCCFEWSSPQSCGSGQVCQNGTCVAQQVNDPVTGSLVVSSYSVCVGKSISITLTGQDDNGMVQLKLMVEKSGVTENTFTHDCSGASCSKTWEVVKNVAGQYKLTAKFFGKKPDGTNEVYSIDDIYIEFKSCPISVDIKANGSNGPINVSCNSNVNLTWTSQNANSCQASGDWSGSKPTSGSETAGPLNVSKTYTFAITCTGTAGSASDEVKVNVEPCCQLPQVTTLNATNISQNSAVLNGRLDSTGNYTPVEVWFQYGKNSSYGYETSHQLKYSIGEFSANIYSLTSCTTYHFRAAAKNNVGTSYGQDKVFDTQCPSVSVDIKANGSDGPITIPYNSSANLTWTSQNADSCTASGAWSGTKAISGSESTGNLTSSKTYTLTCQGLGGSASDSVTINVSQNHPPIANAGPNKEIYETESVILEGSGSDPDGDQITFHWTCTGGTLSNSSIAQPIFYSPIVSSDTTYTCTLTVTDSHNASDSDSVNILVKEHHCLTLSVSLSANPNSGCAPLNNVDLTASVSGTASGEIIYFFDCTNDGVWEKTITSGDSIYTASDLCNYSSAGNYTAKTRVQREGLSAENTTQIAVQSCYSNHPPIADAGSDKDIYENQSVTLNGSGYDPDGYSVTYYWSCTGGYLSNRYIAQPTFDAPSVSSNTYYTCNLTVTDNEGLTDFDSMRVLVREKTYSSVSLDVSKSVKNLSRGDTQWYHSYRSADPDDRLLFQIEIESTGSMEALDVMVKDSLPDNIIYEGNLRIDDVYSSKNISTQTINIGDLSPGQIKTITFEAKVASKDKFSYGTTDLINTALVYNTETSDSDTCKVIVKKTAVAGAVTEISTGITNGILNSILLPLFIAFAVVWIFRSKFVGLDKWSEKKKKETEEYRANKLLKKKIAQLRTQGIV</sequence>
<evidence type="ECO:0000259" key="3">
    <source>
        <dbReference type="PROSITE" id="PS50853"/>
    </source>
</evidence>
<keyword evidence="1" id="KW-0812">Transmembrane</keyword>
<feature type="transmembrane region" description="Helical" evidence="1">
    <location>
        <begin position="935"/>
        <end position="954"/>
    </location>
</feature>
<organism evidence="4 5">
    <name type="scientific">bacterium (Candidatus Gribaldobacteria) CG_4_9_14_3_um_filter_36_15</name>
    <dbReference type="NCBI Taxonomy" id="2014269"/>
    <lineage>
        <taxon>Bacteria</taxon>
        <taxon>Candidatus Gribaldobacteria</taxon>
    </lineage>
</organism>
<comment type="caution">
    <text evidence="4">The sequence shown here is derived from an EMBL/GenBank/DDBJ whole genome shotgun (WGS) entry which is preliminary data.</text>
</comment>
<protein>
    <recommendedName>
        <fullName evidence="3">Fibronectin type-III domain-containing protein</fullName>
    </recommendedName>
</protein>
<name>A0A2M7ZVR7_9BACT</name>
<dbReference type="Proteomes" id="UP000229156">
    <property type="component" value="Unassembled WGS sequence"/>
</dbReference>
<dbReference type="SMART" id="SM00089">
    <property type="entry name" value="PKD"/>
    <property type="match status" value="2"/>
</dbReference>
<dbReference type="InterPro" id="IPR036116">
    <property type="entry name" value="FN3_sf"/>
</dbReference>
<dbReference type="SUPFAM" id="SSF49265">
    <property type="entry name" value="Fibronectin type III"/>
    <property type="match status" value="1"/>
</dbReference>
<dbReference type="InterPro" id="IPR001434">
    <property type="entry name" value="OmcB-like_DUF11"/>
</dbReference>
<dbReference type="Gene3D" id="2.60.40.10">
    <property type="entry name" value="Immunoglobulins"/>
    <property type="match status" value="2"/>
</dbReference>
<keyword evidence="2" id="KW-0732">Signal</keyword>
<dbReference type="GO" id="GO:0016020">
    <property type="term" value="C:membrane"/>
    <property type="evidence" value="ECO:0007669"/>
    <property type="project" value="TreeGrafter"/>
</dbReference>
<dbReference type="GO" id="GO:0031410">
    <property type="term" value="C:cytoplasmic vesicle"/>
    <property type="evidence" value="ECO:0007669"/>
    <property type="project" value="TreeGrafter"/>
</dbReference>
<feature type="signal peptide" evidence="2">
    <location>
        <begin position="1"/>
        <end position="23"/>
    </location>
</feature>
<dbReference type="InterPro" id="IPR003961">
    <property type="entry name" value="FN3_dom"/>
</dbReference>
<dbReference type="InterPro" id="IPR013783">
    <property type="entry name" value="Ig-like_fold"/>
</dbReference>
<feature type="chain" id="PRO_5014889361" description="Fibronectin type-III domain-containing protein" evidence="2">
    <location>
        <begin position="24"/>
        <end position="994"/>
    </location>
</feature>
<dbReference type="InterPro" id="IPR035986">
    <property type="entry name" value="PKD_dom_sf"/>
</dbReference>
<proteinExistence type="predicted"/>
<dbReference type="InterPro" id="IPR022409">
    <property type="entry name" value="PKD/Chitinase_dom"/>
</dbReference>
<evidence type="ECO:0000313" key="4">
    <source>
        <dbReference type="EMBL" id="PJB09428.1"/>
    </source>
</evidence>
<dbReference type="PROSITE" id="PS50853">
    <property type="entry name" value="FN3"/>
    <property type="match status" value="1"/>
</dbReference>
<accession>A0A2M7ZVR7</accession>
<dbReference type="EMBL" id="PFUT01000001">
    <property type="protein sequence ID" value="PJB09428.1"/>
    <property type="molecule type" value="Genomic_DNA"/>
</dbReference>
<feature type="non-terminal residue" evidence="4">
    <location>
        <position position="1"/>
    </location>
</feature>
<dbReference type="InterPro" id="IPR029865">
    <property type="entry name" value="KIAA0319-like"/>
</dbReference>
<dbReference type="PANTHER" id="PTHR46182:SF2">
    <property type="entry name" value="FI19480P1"/>
    <property type="match status" value="1"/>
</dbReference>
<keyword evidence="1" id="KW-1133">Transmembrane helix</keyword>
<evidence type="ECO:0000256" key="1">
    <source>
        <dbReference type="SAM" id="Phobius"/>
    </source>
</evidence>
<dbReference type="AlphaFoldDB" id="A0A2M7ZVR7"/>
<keyword evidence="1" id="KW-0472">Membrane</keyword>
<dbReference type="Pfam" id="PF22352">
    <property type="entry name" value="K319L-like_PKD"/>
    <property type="match status" value="2"/>
</dbReference>
<reference evidence="5" key="1">
    <citation type="submission" date="2017-09" db="EMBL/GenBank/DDBJ databases">
        <title>Depth-based differentiation of microbial function through sediment-hosted aquifers and enrichment of novel symbionts in the deep terrestrial subsurface.</title>
        <authorList>
            <person name="Probst A.J."/>
            <person name="Ladd B."/>
            <person name="Jarett J.K."/>
            <person name="Geller-Mcgrath D.E."/>
            <person name="Sieber C.M.K."/>
            <person name="Emerson J.B."/>
            <person name="Anantharaman K."/>
            <person name="Thomas B.C."/>
            <person name="Malmstrom R."/>
            <person name="Stieglmeier M."/>
            <person name="Klingl A."/>
            <person name="Woyke T."/>
            <person name="Ryan C.M."/>
            <person name="Banfield J.F."/>
        </authorList>
    </citation>
    <scope>NUCLEOTIDE SEQUENCE [LARGE SCALE GENOMIC DNA]</scope>
</reference>
<evidence type="ECO:0000256" key="2">
    <source>
        <dbReference type="SAM" id="SignalP"/>
    </source>
</evidence>
<dbReference type="Pfam" id="PF01345">
    <property type="entry name" value="DUF11"/>
    <property type="match status" value="1"/>
</dbReference>
<gene>
    <name evidence="4" type="ORF">CO121_00005</name>
</gene>
<evidence type="ECO:0000313" key="5">
    <source>
        <dbReference type="Proteomes" id="UP000229156"/>
    </source>
</evidence>
<feature type="domain" description="Fibronectin type-III" evidence="3">
    <location>
        <begin position="319"/>
        <end position="415"/>
    </location>
</feature>
<dbReference type="SUPFAM" id="SSF49299">
    <property type="entry name" value="PKD domain"/>
    <property type="match status" value="2"/>
</dbReference>
<dbReference type="PANTHER" id="PTHR46182">
    <property type="entry name" value="FI19480P1"/>
    <property type="match status" value="1"/>
</dbReference>